<evidence type="ECO:0000256" key="1">
    <source>
        <dbReference type="SAM" id="MobiDB-lite"/>
    </source>
</evidence>
<organism evidence="3">
    <name type="scientific">Melampsora larici-populina (strain 98AG31 / pathotype 3-4-7)</name>
    <name type="common">Poplar leaf rust fungus</name>
    <dbReference type="NCBI Taxonomy" id="747676"/>
    <lineage>
        <taxon>Eukaryota</taxon>
        <taxon>Fungi</taxon>
        <taxon>Dikarya</taxon>
        <taxon>Basidiomycota</taxon>
        <taxon>Pucciniomycotina</taxon>
        <taxon>Pucciniomycetes</taxon>
        <taxon>Pucciniales</taxon>
        <taxon>Melampsoraceae</taxon>
        <taxon>Melampsora</taxon>
    </lineage>
</organism>
<feature type="region of interest" description="Disordered" evidence="1">
    <location>
        <begin position="679"/>
        <end position="704"/>
    </location>
</feature>
<evidence type="ECO:0000313" key="2">
    <source>
        <dbReference type="EMBL" id="EGG05816.1"/>
    </source>
</evidence>
<sequence length="946" mass="109126">MTAGENFRDVFELFLVKAMIQVNPKPEFITSIISNNMHVRTTEQLIILVTEDDAPTPLQVVEDALDLKNGVHGSLNEELNPGQHTAHNIISTPHETESHQEEIPSSEALIPFTNHPVSDDDVPLSDPPSPSAPHPQEKTPELPRYSGWLIDPDTVIEKNSRFGQKLNSFKVWRKNLSEKLKILANWFRRIFDRSPRRFSNKKPHRELYVEADTNLATKIDIRLTIFTMRFYIISTISHKVLDGNQIKQSAQAIKSDVINELKSFIPDSRIAIHRKGNEAEVMLQKFAQIEDITKWEEVSSEDSRSVSSLVRNIISSMQDEVKSSSDSGYVNANAGDYFLEHIFESLNDIEVERMWRALLDSEAEFKTVYQQASSPGRYNNFLEQLHFEWAETIERRAHIRDFQAAIDREEVPEELKSDILKLKDNFSRLQMWKSWPLIDKGYYENSFSIVSRIKAILRHPVTRYTDDQEEKVSKTVRLAYQALNHIYRFDLQTKKTPTWLIDTLDDKDVQKSLYLHVLSNEGLSHRNVAGMSLLNDFDLKAHLDQSMQEYLTKGTVLFDCLDSFFFCLVFESYYSLRGFADAYAISFEIEMDTKFYSVLPSEIIKEHGDNKLQNYLTSREHIAGIYHEGSFQFDKDFKNMVGQFSNLKVDDMINTEKPDYRLAMKLDDKSNREDLLEIPAKEKHAQASKTHGDDLSQDNTENSEDRISNAVHSALENLKKLSGRSPTLGPEEQASIEILSSLISSNYLAWHLARSELKDSPDGSLLKYLELLKIKAMSLESSDERVFVEKQLNFLVDMRNEIDEYEKIQTTTKKLNGMLKAHNFLERLSQTWFETRWTRVEGGGYDVNIVDLAKDSLALIQSQAFAHMPKGLDTEFVHVLSDLEGKDSTGFFRKYYQDAVSDTTNYNTYQFFTKALSHIENYQAEYPLESPEAKSLEFFRVLKQNN</sequence>
<dbReference type="InParanoid" id="F4RNW2"/>
<dbReference type="AlphaFoldDB" id="F4RNW2"/>
<feature type="compositionally biased region" description="Basic and acidic residues" evidence="1">
    <location>
        <begin position="679"/>
        <end position="694"/>
    </location>
</feature>
<proteinExistence type="predicted"/>
<dbReference type="GeneID" id="18930168"/>
<dbReference type="HOGENOM" id="CLU_328746_0_0_1"/>
<dbReference type="VEuPathDB" id="FungiDB:MELLADRAFT_63889"/>
<dbReference type="OrthoDB" id="2505998at2759"/>
<protein>
    <submittedName>
        <fullName evidence="2">Uncharacterized protein</fullName>
    </submittedName>
</protein>
<gene>
    <name evidence="2" type="ORF">MELLADRAFT_63889</name>
</gene>
<reference evidence="3" key="1">
    <citation type="journal article" date="2011" name="Proc. Natl. Acad. Sci. U.S.A.">
        <title>Obligate biotrophy features unraveled by the genomic analysis of rust fungi.</title>
        <authorList>
            <person name="Duplessis S."/>
            <person name="Cuomo C.A."/>
            <person name="Lin Y.-C."/>
            <person name="Aerts A."/>
            <person name="Tisserant E."/>
            <person name="Veneault-Fourrey C."/>
            <person name="Joly D.L."/>
            <person name="Hacquard S."/>
            <person name="Amselem J."/>
            <person name="Cantarel B.L."/>
            <person name="Chiu R."/>
            <person name="Coutinho P.M."/>
            <person name="Feau N."/>
            <person name="Field M."/>
            <person name="Frey P."/>
            <person name="Gelhaye E."/>
            <person name="Goldberg J."/>
            <person name="Grabherr M.G."/>
            <person name="Kodira C.D."/>
            <person name="Kohler A."/>
            <person name="Kuees U."/>
            <person name="Lindquist E.A."/>
            <person name="Lucas S.M."/>
            <person name="Mago R."/>
            <person name="Mauceli E."/>
            <person name="Morin E."/>
            <person name="Murat C."/>
            <person name="Pangilinan J.L."/>
            <person name="Park R."/>
            <person name="Pearson M."/>
            <person name="Quesneville H."/>
            <person name="Rouhier N."/>
            <person name="Sakthikumar S."/>
            <person name="Salamov A.A."/>
            <person name="Schmutz J."/>
            <person name="Selles B."/>
            <person name="Shapiro H."/>
            <person name="Tanguay P."/>
            <person name="Tuskan G.A."/>
            <person name="Henrissat B."/>
            <person name="Van de Peer Y."/>
            <person name="Rouze P."/>
            <person name="Ellis J.G."/>
            <person name="Dodds P.N."/>
            <person name="Schein J.E."/>
            <person name="Zhong S."/>
            <person name="Hamelin R.C."/>
            <person name="Grigoriev I.V."/>
            <person name="Szabo L.J."/>
            <person name="Martin F."/>
        </authorList>
    </citation>
    <scope>NUCLEOTIDE SEQUENCE [LARGE SCALE GENOMIC DNA]</scope>
    <source>
        <strain evidence="3">98AG31 / pathotype 3-4-7</strain>
    </source>
</reference>
<accession>F4RNW2</accession>
<name>F4RNW2_MELLP</name>
<dbReference type="EMBL" id="GL883111">
    <property type="protein sequence ID" value="EGG05816.1"/>
    <property type="molecule type" value="Genomic_DNA"/>
</dbReference>
<dbReference type="Proteomes" id="UP000001072">
    <property type="component" value="Unassembled WGS sequence"/>
</dbReference>
<dbReference type="RefSeq" id="XP_007410872.1">
    <property type="nucleotide sequence ID" value="XM_007410810.1"/>
</dbReference>
<keyword evidence="3" id="KW-1185">Reference proteome</keyword>
<evidence type="ECO:0000313" key="3">
    <source>
        <dbReference type="Proteomes" id="UP000001072"/>
    </source>
</evidence>
<feature type="region of interest" description="Disordered" evidence="1">
    <location>
        <begin position="111"/>
        <end position="144"/>
    </location>
</feature>
<dbReference type="KEGG" id="mlr:MELLADRAFT_63889"/>